<evidence type="ECO:0000313" key="7">
    <source>
        <dbReference type="Proteomes" id="UP000285961"/>
    </source>
</evidence>
<organism evidence="6 7">
    <name type="scientific">Candidatus Abyssobacteria bacterium SURF_17</name>
    <dbReference type="NCBI Taxonomy" id="2093361"/>
    <lineage>
        <taxon>Bacteria</taxon>
        <taxon>Pseudomonadati</taxon>
        <taxon>Candidatus Hydrogenedentota</taxon>
        <taxon>Candidatus Abyssobacteria</taxon>
    </lineage>
</organism>
<gene>
    <name evidence="6" type="ORF">C4532_13260</name>
</gene>
<dbReference type="NCBIfam" id="TIGR00241">
    <property type="entry name" value="CoA_E_activ"/>
    <property type="match status" value="1"/>
</dbReference>
<accession>A0A419EUL2</accession>
<protein>
    <submittedName>
        <fullName evidence="6">2-hydroxyglutaryl-CoA dehydratase</fullName>
    </submittedName>
</protein>
<proteinExistence type="predicted"/>
<dbReference type="AlphaFoldDB" id="A0A419EUL2"/>
<evidence type="ECO:0000259" key="5">
    <source>
        <dbReference type="Pfam" id="PF01869"/>
    </source>
</evidence>
<reference evidence="6 7" key="1">
    <citation type="journal article" date="2017" name="ISME J.">
        <title>Energy and carbon metabolisms in a deep terrestrial subsurface fluid microbial community.</title>
        <authorList>
            <person name="Momper L."/>
            <person name="Jungbluth S.P."/>
            <person name="Lee M.D."/>
            <person name="Amend J.P."/>
        </authorList>
    </citation>
    <scope>NUCLEOTIDE SEQUENCE [LARGE SCALE GENOMIC DNA]</scope>
    <source>
        <strain evidence="6">SURF_17</strain>
    </source>
</reference>
<comment type="caution">
    <text evidence="6">The sequence shown here is derived from an EMBL/GenBank/DDBJ whole genome shotgun (WGS) entry which is preliminary data.</text>
</comment>
<keyword evidence="3" id="KW-0408">Iron</keyword>
<dbReference type="InterPro" id="IPR051805">
    <property type="entry name" value="Dehydratase_Activator_Redct"/>
</dbReference>
<evidence type="ECO:0000256" key="1">
    <source>
        <dbReference type="ARBA" id="ARBA00001966"/>
    </source>
</evidence>
<feature type="domain" description="ATPase BadF/BadG/BcrA/BcrD type" evidence="5">
    <location>
        <begin position="5"/>
        <end position="253"/>
    </location>
</feature>
<evidence type="ECO:0000256" key="3">
    <source>
        <dbReference type="ARBA" id="ARBA00023004"/>
    </source>
</evidence>
<dbReference type="GO" id="GO:0046872">
    <property type="term" value="F:metal ion binding"/>
    <property type="evidence" value="ECO:0007669"/>
    <property type="project" value="UniProtKB-KW"/>
</dbReference>
<dbReference type="SUPFAM" id="SSF53067">
    <property type="entry name" value="Actin-like ATPase domain"/>
    <property type="match status" value="1"/>
</dbReference>
<keyword evidence="2" id="KW-0479">Metal-binding</keyword>
<dbReference type="InterPro" id="IPR002731">
    <property type="entry name" value="ATPase_BadF"/>
</dbReference>
<sequence>MKYAGCDIGTVAAKIVIVDDGQIVAHETLSYKNLPKQAALDAMESALSHANLTQEQIGYCLATGFGRKRVPYANGDMPEVVCICRAIRRLNPEIRTVIDAGGQSIRAFNIGDNGKVSDSTANEKCAAGTGKFIEVMAKALELPLDRLGPLSLASRNPLSITSQCGVFAESEVITYVNEGKERGDIIAGINRSVASKICSLVRRITLKEQVVLVGGVAKNNGVVKYLEDDLGLKLTKLEIDPQLIGALGAALLAQERHSASR</sequence>
<keyword evidence="4" id="KW-0411">Iron-sulfur</keyword>
<comment type="cofactor">
    <cofactor evidence="1">
        <name>[4Fe-4S] cluster</name>
        <dbReference type="ChEBI" id="CHEBI:49883"/>
    </cofactor>
</comment>
<dbReference type="InterPro" id="IPR043129">
    <property type="entry name" value="ATPase_NBD"/>
</dbReference>
<dbReference type="InterPro" id="IPR008275">
    <property type="entry name" value="CoA_E_activase_dom"/>
</dbReference>
<dbReference type="Pfam" id="PF01869">
    <property type="entry name" value="BcrAD_BadFG"/>
    <property type="match status" value="1"/>
</dbReference>
<dbReference type="CDD" id="cd24107">
    <property type="entry name" value="ASKHA_NBD_benz_CoA_BzdP"/>
    <property type="match status" value="1"/>
</dbReference>
<dbReference type="GO" id="GO:0051536">
    <property type="term" value="F:iron-sulfur cluster binding"/>
    <property type="evidence" value="ECO:0007669"/>
    <property type="project" value="UniProtKB-KW"/>
</dbReference>
<evidence type="ECO:0000256" key="2">
    <source>
        <dbReference type="ARBA" id="ARBA00022723"/>
    </source>
</evidence>
<dbReference type="PANTHER" id="PTHR32329:SF2">
    <property type="entry name" value="BIFUNCTIONAL PROTEIN [INCLUDES 2-HYDROXYACYL-COA DEHYDRATASE (N-TER) AND ITS ACTIVATOR DOMAIN (C_TERM)"/>
    <property type="match status" value="1"/>
</dbReference>
<evidence type="ECO:0000256" key="4">
    <source>
        <dbReference type="ARBA" id="ARBA00023014"/>
    </source>
</evidence>
<dbReference type="EMBL" id="QZKI01000095">
    <property type="protein sequence ID" value="RJP68004.1"/>
    <property type="molecule type" value="Genomic_DNA"/>
</dbReference>
<dbReference type="PANTHER" id="PTHR32329">
    <property type="entry name" value="BIFUNCTIONAL PROTEIN [INCLUDES 2-HYDROXYACYL-COA DEHYDRATASE (N-TER) AND ITS ACTIVATOR DOMAIN (C_TERM)-RELATED"/>
    <property type="match status" value="1"/>
</dbReference>
<dbReference type="Gene3D" id="3.30.420.40">
    <property type="match status" value="2"/>
</dbReference>
<dbReference type="Proteomes" id="UP000285961">
    <property type="component" value="Unassembled WGS sequence"/>
</dbReference>
<name>A0A419EUL2_9BACT</name>
<evidence type="ECO:0000313" key="6">
    <source>
        <dbReference type="EMBL" id="RJP68004.1"/>
    </source>
</evidence>